<dbReference type="AlphaFoldDB" id="A0A511SVR5"/>
<evidence type="ECO:0000313" key="3">
    <source>
        <dbReference type="Proteomes" id="UP000183760"/>
    </source>
</evidence>
<dbReference type="STRING" id="1334629.MFUL124B02_35695"/>
<protein>
    <submittedName>
        <fullName evidence="2">Baseplate J-like protein</fullName>
    </submittedName>
</protein>
<evidence type="ECO:0000313" key="4">
    <source>
        <dbReference type="Proteomes" id="UP000321514"/>
    </source>
</evidence>
<proteinExistence type="predicted"/>
<dbReference type="OrthoDB" id="9762853at2"/>
<dbReference type="RefSeq" id="WP_074951213.1">
    <property type="nucleotide sequence ID" value="NZ_BJXR01000013.1"/>
</dbReference>
<dbReference type="EMBL" id="BJXR01000013">
    <property type="protein sequence ID" value="GEN05990.1"/>
    <property type="molecule type" value="Genomic_DNA"/>
</dbReference>
<gene>
    <name evidence="1" type="ORF">MFU01_10270</name>
    <name evidence="2" type="ORF">SAMN05443572_102893</name>
</gene>
<keyword evidence="3" id="KW-1185">Reference proteome</keyword>
<reference evidence="2 3" key="1">
    <citation type="submission" date="2016-10" db="EMBL/GenBank/DDBJ databases">
        <authorList>
            <person name="Varghese N."/>
            <person name="Submissions S."/>
        </authorList>
    </citation>
    <scope>NUCLEOTIDE SEQUENCE [LARGE SCALE GENOMIC DNA]</scope>
    <source>
        <strain evidence="2 3">DSM 16525</strain>
    </source>
</reference>
<dbReference type="Proteomes" id="UP000183760">
    <property type="component" value="Unassembled WGS sequence"/>
</dbReference>
<dbReference type="Proteomes" id="UP000321514">
    <property type="component" value="Unassembled WGS sequence"/>
</dbReference>
<evidence type="ECO:0000313" key="1">
    <source>
        <dbReference type="EMBL" id="GEN05990.1"/>
    </source>
</evidence>
<evidence type="ECO:0000313" key="2">
    <source>
        <dbReference type="EMBL" id="SET61507.1"/>
    </source>
</evidence>
<organism evidence="1 4">
    <name type="scientific">Myxococcus fulvus</name>
    <dbReference type="NCBI Taxonomy" id="33"/>
    <lineage>
        <taxon>Bacteria</taxon>
        <taxon>Pseudomonadati</taxon>
        <taxon>Myxococcota</taxon>
        <taxon>Myxococcia</taxon>
        <taxon>Myxococcales</taxon>
        <taxon>Cystobacterineae</taxon>
        <taxon>Myxococcaceae</taxon>
        <taxon>Myxococcus</taxon>
    </lineage>
</organism>
<comment type="caution">
    <text evidence="1">The sequence shown here is derived from an EMBL/GenBank/DDBJ whole genome shotgun (WGS) entry which is preliminary data.</text>
</comment>
<reference evidence="1 4" key="2">
    <citation type="submission" date="2019-07" db="EMBL/GenBank/DDBJ databases">
        <title>Whole genome shotgun sequence of Myxococcus fulvus NBRC 100333.</title>
        <authorList>
            <person name="Hosoyama A."/>
            <person name="Uohara A."/>
            <person name="Ohji S."/>
            <person name="Ichikawa N."/>
        </authorList>
    </citation>
    <scope>NUCLEOTIDE SEQUENCE [LARGE SCALE GENOMIC DNA]</scope>
    <source>
        <strain evidence="1 4">NBRC 100333</strain>
    </source>
</reference>
<dbReference type="EMBL" id="FOIB01000002">
    <property type="protein sequence ID" value="SET61507.1"/>
    <property type="molecule type" value="Genomic_DNA"/>
</dbReference>
<sequence length="1243" mass="134811">MAPLDKKVALNDAPSQLTRWLRALEDGYAPVDGRTRSELLDFAPRFGALVYFYDLKNQRDGNWSEFFLADPVMVLASVDALDTGAVEEQFLRTTREVDLARTPERAFQTLSEGFELILGLARRFDLWLRGAGLGAQGEAARLLGQDLVNAVEGPLSGALRSLVSLAKGAAGPQALGRLIRLDVAGMSPLWGVEDLPADGSAYRGATKEARARSAMAKLEPLLGAFLDSLSQLQGLARQVLPSVLANGDHPPHLALYMAFVRLFRTAQDTVNSVSGRYASFYYRDVLRLRPRGALPDSTYLTFTLADDEAVRSEVVPRGTLFPAGKRPDGQDILFASDTTVGVSRATVARRLALRVLSGPLIPEVASPVESETPLTVVKQVLISEMPLEPDAASDSAAEPLPGWATFGAVSEGVTSTTVTGPATLGFALASGYLSLTGGSRVVTLNVRLSSESARILSTRLEALAEATGLEAHIVLFQVLRESFTLQVSIEDGWLTVERYEPILPANLGSVGVVPVVTFFELKFELPPSAPAVVPNGAAPAPDLPMLRALLNPEPIALSNGVDVHPVSLLDAVAFLHLELQVDVRDLTGVSIENTQGEVDPSIPWALFGASPVVGSYARLRHTELFVKRLDTLSLSLDWFNLPSDTEGFAGYYRDYRVGPDGLPTENLFDNTSFSVDLRVLRPGAWTLQPLVATSSPSCPVSPPSDDAPEDGVRCCLFRTKPDCDTPPPEPRGTLCQDTVLEQFDVAPGTPPDYYDPATSALELRLATPSYAFGDSLYTVNVLNAVLAELPDGSQPSTKESRLLKDIKYPNPPWLPQVQTLAVHYSAHCLLDEARFFHLLPFEGFKQVSVDDQRPVALLPHFKAPANLYLGFTGLDEAQSLTMLFQMSGTFTGTGKVPTVQWEWLTPAGWSQPSPDQVLSDSTRGLQGTGILTLGLPTFTSRGSTLMPKVADEGDYQWLRASVLDEADEFPRTLALTPHAVTATRSAPGVDVDTPVPAGSITQSVQELADIGGISQPMASFGGRPPETARTFEVRASERLRHKERAVLAWDYERLALERFPSLWKVKALPAHSPLQSGVPGAVLVVVVPGRDATASADSTVPQASSELLERVEQFLEERASHFAQVRAVNPIYVRVKVVATVRFRAGEETGASLERLDRELVEYLSPWYFDASRATRQGQYGSSADISDFIQTRPYVEELRSLALEHTPQPETLESDWYFLTSETRHSLDPADAPAALLAADGY</sequence>
<name>A0A511SVR5_MYXFU</name>
<accession>A0A511SVR5</accession>